<dbReference type="OrthoDB" id="9805314at2"/>
<evidence type="ECO:0000256" key="4">
    <source>
        <dbReference type="ARBA" id="ARBA00022989"/>
    </source>
</evidence>
<evidence type="ECO:0000256" key="5">
    <source>
        <dbReference type="ARBA" id="ARBA00023136"/>
    </source>
</evidence>
<comment type="similarity">
    <text evidence="2">Belongs to the TerC family.</text>
</comment>
<evidence type="ECO:0000313" key="8">
    <source>
        <dbReference type="EMBL" id="SMQ65277.1"/>
    </source>
</evidence>
<feature type="transmembrane region" description="Helical" evidence="7">
    <location>
        <begin position="50"/>
        <end position="72"/>
    </location>
</feature>
<accession>A0A1Y6ERV0</accession>
<dbReference type="Pfam" id="PF03741">
    <property type="entry name" value="TerC"/>
    <property type="match status" value="1"/>
</dbReference>
<evidence type="ECO:0000256" key="3">
    <source>
        <dbReference type="ARBA" id="ARBA00022692"/>
    </source>
</evidence>
<feature type="transmembrane region" description="Helical" evidence="7">
    <location>
        <begin position="216"/>
        <end position="234"/>
    </location>
</feature>
<dbReference type="PANTHER" id="PTHR30238:SF4">
    <property type="entry name" value="SLL1022 PROTEIN"/>
    <property type="match status" value="1"/>
</dbReference>
<dbReference type="PANTHER" id="PTHR30238">
    <property type="entry name" value="MEMBRANE BOUND PREDICTED REDOX MODULATOR"/>
    <property type="match status" value="1"/>
</dbReference>
<dbReference type="Proteomes" id="UP000194474">
    <property type="component" value="Unassembled WGS sequence"/>
</dbReference>
<reference evidence="9" key="1">
    <citation type="submission" date="2017-04" db="EMBL/GenBank/DDBJ databases">
        <authorList>
            <person name="Varghese N."/>
            <person name="Submissions S."/>
        </authorList>
    </citation>
    <scope>NUCLEOTIDE SEQUENCE [LARGE SCALE GENOMIC DNA]</scope>
</reference>
<dbReference type="InterPro" id="IPR005496">
    <property type="entry name" value="Integral_membrane_TerC"/>
</dbReference>
<feature type="transmembrane region" description="Helical" evidence="7">
    <location>
        <begin position="157"/>
        <end position="179"/>
    </location>
</feature>
<feature type="transmembrane region" description="Helical" evidence="7">
    <location>
        <begin position="191"/>
        <end position="210"/>
    </location>
</feature>
<organism evidence="8 9">
    <name type="scientific">Devosia lucknowensis</name>
    <dbReference type="NCBI Taxonomy" id="1096929"/>
    <lineage>
        <taxon>Bacteria</taxon>
        <taxon>Pseudomonadati</taxon>
        <taxon>Pseudomonadota</taxon>
        <taxon>Alphaproteobacteria</taxon>
        <taxon>Hyphomicrobiales</taxon>
        <taxon>Devosiaceae</taxon>
        <taxon>Devosia</taxon>
    </lineage>
</organism>
<dbReference type="EMBL" id="FXWK01000001">
    <property type="protein sequence ID" value="SMQ65277.1"/>
    <property type="molecule type" value="Genomic_DNA"/>
</dbReference>
<comment type="subcellular location">
    <subcellularLocation>
        <location evidence="1">Membrane</location>
        <topology evidence="1">Multi-pass membrane protein</topology>
    </subcellularLocation>
</comment>
<feature type="compositionally biased region" description="Basic residues" evidence="6">
    <location>
        <begin position="310"/>
        <end position="319"/>
    </location>
</feature>
<dbReference type="GO" id="GO:0016020">
    <property type="term" value="C:membrane"/>
    <property type="evidence" value="ECO:0007669"/>
    <property type="project" value="UniProtKB-SubCell"/>
</dbReference>
<sequence>MLELLADPNVWIAFATLTIMEIVLGIDNIVFISVLVSRLPREQAEFARKLGIGLALVFRIVLLFLISWIVQLQDPVFSAFGHDFSWKDIILIAGGGFLIYKATHEMHAAIEDDHEVKPGDAAKATLQAILLQIVVIDMVFSIDSIITAVGMVPADQVAVMVAAVLVAVAVMFVASGPIAKFVADHPTTKMLALAFLLLIGVTLVADGLGFHIPKGYIYSAMAFSVLVEAVNIIAKGRKQRRSGAAGKPQFTPFTGDTGSVSTETALAAMGSAAVGAARTAATAPSVDPVTAAKLRPKSNPSARAQSRPKSAPRKPKAPK</sequence>
<dbReference type="AlphaFoldDB" id="A0A1Y6ERV0"/>
<name>A0A1Y6ERV0_9HYPH</name>
<evidence type="ECO:0000256" key="7">
    <source>
        <dbReference type="SAM" id="Phobius"/>
    </source>
</evidence>
<evidence type="ECO:0000256" key="2">
    <source>
        <dbReference type="ARBA" id="ARBA00007511"/>
    </source>
</evidence>
<keyword evidence="5 7" id="KW-0472">Membrane</keyword>
<keyword evidence="4 7" id="KW-1133">Transmembrane helix</keyword>
<evidence type="ECO:0000256" key="6">
    <source>
        <dbReference type="SAM" id="MobiDB-lite"/>
    </source>
</evidence>
<keyword evidence="3 7" id="KW-0812">Transmembrane</keyword>
<keyword evidence="9" id="KW-1185">Reference proteome</keyword>
<feature type="transmembrane region" description="Helical" evidence="7">
    <location>
        <begin position="12"/>
        <end position="38"/>
    </location>
</feature>
<gene>
    <name evidence="8" type="ORF">SAMN06295905_1185</name>
</gene>
<proteinExistence type="inferred from homology"/>
<evidence type="ECO:0000313" key="9">
    <source>
        <dbReference type="Proteomes" id="UP000194474"/>
    </source>
</evidence>
<protein>
    <submittedName>
        <fullName evidence="8">Membrane protein TerC, possibly involved in tellurium resistance</fullName>
    </submittedName>
</protein>
<dbReference type="RefSeq" id="WP_086470837.1">
    <property type="nucleotide sequence ID" value="NZ_FXWK01000001.1"/>
</dbReference>
<evidence type="ECO:0000256" key="1">
    <source>
        <dbReference type="ARBA" id="ARBA00004141"/>
    </source>
</evidence>
<feature type="region of interest" description="Disordered" evidence="6">
    <location>
        <begin position="279"/>
        <end position="319"/>
    </location>
</feature>